<gene>
    <name evidence="2" type="ORF">LWI29_012888</name>
</gene>
<dbReference type="SUPFAM" id="SSF52058">
    <property type="entry name" value="L domain-like"/>
    <property type="match status" value="2"/>
</dbReference>
<dbReference type="Pfam" id="PF25019">
    <property type="entry name" value="LRR_R13L1-DRL21"/>
    <property type="match status" value="2"/>
</dbReference>
<evidence type="ECO:0000259" key="1">
    <source>
        <dbReference type="Pfam" id="PF25019"/>
    </source>
</evidence>
<evidence type="ECO:0000313" key="2">
    <source>
        <dbReference type="EMBL" id="KAK0578588.1"/>
    </source>
</evidence>
<accession>A0AA39RPV9</accession>
<dbReference type="EMBL" id="JAUESC010000385">
    <property type="protein sequence ID" value="KAK0578588.1"/>
    <property type="molecule type" value="Genomic_DNA"/>
</dbReference>
<reference evidence="2" key="1">
    <citation type="journal article" date="2022" name="Plant J.">
        <title>Strategies of tolerance reflected in two North American maple genomes.</title>
        <authorList>
            <person name="McEvoy S.L."/>
            <person name="Sezen U.U."/>
            <person name="Trouern-Trend A."/>
            <person name="McMahon S.M."/>
            <person name="Schaberg P.G."/>
            <person name="Yang J."/>
            <person name="Wegrzyn J.L."/>
            <person name="Swenson N.G."/>
        </authorList>
    </citation>
    <scope>NUCLEOTIDE SEQUENCE</scope>
    <source>
        <strain evidence="2">NS2018</strain>
    </source>
</reference>
<dbReference type="PANTHER" id="PTHR47186">
    <property type="entry name" value="LEUCINE-RICH REPEAT-CONTAINING PROTEIN 57"/>
    <property type="match status" value="1"/>
</dbReference>
<name>A0AA39RPV9_ACESA</name>
<keyword evidence="3" id="KW-1185">Reference proteome</keyword>
<evidence type="ECO:0000313" key="3">
    <source>
        <dbReference type="Proteomes" id="UP001168877"/>
    </source>
</evidence>
<sequence>MPPKIGEITCLKTLTWFIVGKKRGCHLAELKDLNLGGYLLIKHLQRVVNPLNAKEANLVGKRNLRQLSLYWEDDDSDLESPEDAEKILEGLEPHANLEHFVISGYKGVQFPFWMRDHIHNNVVDLSLSDCHNCSHLPPLSLLASLRTLSLSRISRVMYIDDNFQGAGIMRGFPSLQNLTISDLPSLQRFSREDGRELLPCLTSLYISKCPKLTLLPRLPSVTKLTVSDCNEVLLGSISNLISLTLLNVSKNNKLTDLPQCMLLNLTSLNQLYISTFSKLKCLPTELVGLSALETLQIKYCYEFESFPEQGMEGLKSLKNLRLYDCRKFTALSEGLQHLSCLEKLTLTGCPELVALPDGIKYLNSLQHLQISGDHIEIVSSSLRPCGFLPSTICSLYGEKPIGSPTLAKLAVLPEALRYVPALQSLYISSYPNLASLPHWLGNLASLQTLLINDCPKLSSLPASIQGLTKLQKLAFWRCPELVKRFQNSKLLHPVREICEGTGMG</sequence>
<dbReference type="Proteomes" id="UP001168877">
    <property type="component" value="Unassembled WGS sequence"/>
</dbReference>
<organism evidence="2 3">
    <name type="scientific">Acer saccharum</name>
    <name type="common">Sugar maple</name>
    <dbReference type="NCBI Taxonomy" id="4024"/>
    <lineage>
        <taxon>Eukaryota</taxon>
        <taxon>Viridiplantae</taxon>
        <taxon>Streptophyta</taxon>
        <taxon>Embryophyta</taxon>
        <taxon>Tracheophyta</taxon>
        <taxon>Spermatophyta</taxon>
        <taxon>Magnoliopsida</taxon>
        <taxon>eudicotyledons</taxon>
        <taxon>Gunneridae</taxon>
        <taxon>Pentapetalae</taxon>
        <taxon>rosids</taxon>
        <taxon>malvids</taxon>
        <taxon>Sapindales</taxon>
        <taxon>Sapindaceae</taxon>
        <taxon>Hippocastanoideae</taxon>
        <taxon>Acereae</taxon>
        <taxon>Acer</taxon>
    </lineage>
</organism>
<dbReference type="InterPro" id="IPR056789">
    <property type="entry name" value="LRR_R13L1-DRL21"/>
</dbReference>
<dbReference type="AlphaFoldDB" id="A0AA39RPV9"/>
<proteinExistence type="predicted"/>
<comment type="caution">
    <text evidence="2">The sequence shown here is derived from an EMBL/GenBank/DDBJ whole genome shotgun (WGS) entry which is preliminary data.</text>
</comment>
<feature type="domain" description="R13L1/DRL21-like LRR repeat region" evidence="1">
    <location>
        <begin position="414"/>
        <end position="476"/>
    </location>
</feature>
<feature type="domain" description="R13L1/DRL21-like LRR repeat region" evidence="1">
    <location>
        <begin position="27"/>
        <end position="152"/>
    </location>
</feature>
<protein>
    <recommendedName>
        <fullName evidence="1">R13L1/DRL21-like LRR repeat region domain-containing protein</fullName>
    </recommendedName>
</protein>
<dbReference type="Gene3D" id="3.80.10.10">
    <property type="entry name" value="Ribonuclease Inhibitor"/>
    <property type="match status" value="2"/>
</dbReference>
<dbReference type="InterPro" id="IPR032675">
    <property type="entry name" value="LRR_dom_sf"/>
</dbReference>
<reference evidence="2" key="2">
    <citation type="submission" date="2023-06" db="EMBL/GenBank/DDBJ databases">
        <authorList>
            <person name="Swenson N.G."/>
            <person name="Wegrzyn J.L."/>
            <person name="Mcevoy S.L."/>
        </authorList>
    </citation>
    <scope>NUCLEOTIDE SEQUENCE</scope>
    <source>
        <strain evidence="2">NS2018</strain>
        <tissue evidence="2">Leaf</tissue>
    </source>
</reference>
<dbReference type="PANTHER" id="PTHR47186:SF13">
    <property type="entry name" value="DISEASE RESISTANCE PROTEIN RGA3"/>
    <property type="match status" value="1"/>
</dbReference>